<evidence type="ECO:0000256" key="1">
    <source>
        <dbReference type="SAM" id="MobiDB-lite"/>
    </source>
</evidence>
<reference evidence="3" key="1">
    <citation type="submission" date="2015-04" db="UniProtKB">
        <authorList>
            <consortium name="EnsemblPlants"/>
        </authorList>
    </citation>
    <scope>IDENTIFICATION</scope>
</reference>
<evidence type="ECO:0000259" key="2">
    <source>
        <dbReference type="Pfam" id="PF22932"/>
    </source>
</evidence>
<organism evidence="3">
    <name type="scientific">Oryza meridionalis</name>
    <dbReference type="NCBI Taxonomy" id="40149"/>
    <lineage>
        <taxon>Eukaryota</taxon>
        <taxon>Viridiplantae</taxon>
        <taxon>Streptophyta</taxon>
        <taxon>Embryophyta</taxon>
        <taxon>Tracheophyta</taxon>
        <taxon>Spermatophyta</taxon>
        <taxon>Magnoliopsida</taxon>
        <taxon>Liliopsida</taxon>
        <taxon>Poales</taxon>
        <taxon>Poaceae</taxon>
        <taxon>BOP clade</taxon>
        <taxon>Oryzoideae</taxon>
        <taxon>Oryzeae</taxon>
        <taxon>Oryzinae</taxon>
        <taxon>Oryza</taxon>
    </lineage>
</organism>
<proteinExistence type="predicted"/>
<keyword evidence="4" id="KW-1185">Reference proteome</keyword>
<dbReference type="PANTHER" id="PTHR31205:SF94">
    <property type="entry name" value="OS06G0161900 PROTEIN"/>
    <property type="match status" value="1"/>
</dbReference>
<dbReference type="Pfam" id="PF22932">
    <property type="entry name" value="Ubiq_DUF_assoc"/>
    <property type="match status" value="1"/>
</dbReference>
<accession>A0A0E0DXD1</accession>
<dbReference type="SUPFAM" id="SSF50405">
    <property type="entry name" value="Actin-crosslinking proteins"/>
    <property type="match status" value="1"/>
</dbReference>
<dbReference type="STRING" id="40149.A0A0E0DXD1"/>
<dbReference type="Proteomes" id="UP000008021">
    <property type="component" value="Chromosome 6"/>
</dbReference>
<dbReference type="InterPro" id="IPR054726">
    <property type="entry name" value="Ubiq_DUF569-assoc"/>
</dbReference>
<name>A0A0E0DXD1_9ORYZ</name>
<dbReference type="eggNOG" id="ENOG502SIQX">
    <property type="taxonomic scope" value="Eukaryota"/>
</dbReference>
<evidence type="ECO:0000313" key="3">
    <source>
        <dbReference type="EnsemblPlants" id="OMERI06G04780.1"/>
    </source>
</evidence>
<dbReference type="AlphaFoldDB" id="A0A0E0DXD1"/>
<reference evidence="3" key="2">
    <citation type="submission" date="2018-05" db="EMBL/GenBank/DDBJ databases">
        <title>OmerRS3 (Oryza meridionalis Reference Sequence Version 3).</title>
        <authorList>
            <person name="Zhang J."/>
            <person name="Kudrna D."/>
            <person name="Lee S."/>
            <person name="Talag J."/>
            <person name="Welchert J."/>
            <person name="Wing R.A."/>
        </authorList>
    </citation>
    <scope>NUCLEOTIDE SEQUENCE [LARGE SCALE GENOMIC DNA]</scope>
    <source>
        <strain evidence="3">cv. OR44</strain>
    </source>
</reference>
<dbReference type="EnsemblPlants" id="OMERI06G04780.1">
    <property type="protein sequence ID" value="OMERI06G04780.1"/>
    <property type="gene ID" value="OMERI06G04780"/>
</dbReference>
<sequence length="344" mass="38893">MWAPWPTCQRRVRGRCRCGPTCQRRGRTPSNCGRLGAVSRNCRNELLPSLRSPLAGKPRNQETKRPVPHRRLRRSPEELEKFHDGHHVWLRIRVHGTYLRAGEDGTGVSLHEGRASVHAAWAVHILHLDGGDILMLHSAANGRYLAAPRTGWSWNSVNLHDLNQLPSFTVGWFAVTAGSGDYVMLRHSSSGLFLRADGGNLLCNSVGVVVDMFDFRRREIRQWVVEAIPPRDSMPILPNPSPTGFSWCRIWYVRASPQGNFRREDWRSLLFHGRSVFHLRNRLASQLRIRESSDAILCVRAGSTGRVTPLVTDLPRNTLVIDIVVITARTNAALWLRYPNVHAA</sequence>
<evidence type="ECO:0000313" key="4">
    <source>
        <dbReference type="Proteomes" id="UP000008021"/>
    </source>
</evidence>
<dbReference type="HOGENOM" id="CLU_046057_1_0_1"/>
<dbReference type="Gramene" id="OMERI06G04780.1">
    <property type="protein sequence ID" value="OMERI06G04780.1"/>
    <property type="gene ID" value="OMERI06G04780"/>
</dbReference>
<feature type="region of interest" description="Disordered" evidence="1">
    <location>
        <begin position="49"/>
        <end position="77"/>
    </location>
</feature>
<dbReference type="InterPro" id="IPR008999">
    <property type="entry name" value="Actin-crosslinking"/>
</dbReference>
<protein>
    <recommendedName>
        <fullName evidence="2">DUF569 domain-containing protein</fullName>
    </recommendedName>
</protein>
<dbReference type="PANTHER" id="PTHR31205">
    <property type="entry name" value="ACTIN CROSS-LINKING PROTEIN (DUF569)"/>
    <property type="match status" value="1"/>
</dbReference>
<feature type="domain" description="DUF569" evidence="2">
    <location>
        <begin position="249"/>
        <end position="326"/>
    </location>
</feature>